<evidence type="ECO:0000313" key="2">
    <source>
        <dbReference type="EMBL" id="KAG1530628.1"/>
    </source>
</evidence>
<accession>A0A9P6XRC5</accession>
<gene>
    <name evidence="2" type="ORF">G6F50_017190</name>
</gene>
<proteinExistence type="predicted"/>
<keyword evidence="3" id="KW-1185">Reference proteome</keyword>
<evidence type="ECO:0000313" key="3">
    <source>
        <dbReference type="Proteomes" id="UP000740926"/>
    </source>
</evidence>
<feature type="compositionally biased region" description="Basic and acidic residues" evidence="1">
    <location>
        <begin position="69"/>
        <end position="78"/>
    </location>
</feature>
<dbReference type="EMBL" id="JAANIU010012134">
    <property type="protein sequence ID" value="KAG1530628.1"/>
    <property type="molecule type" value="Genomic_DNA"/>
</dbReference>
<sequence>MPLISTTVIGSCISCATWQPMTAPHDGCDQRGQDGGAARHPQIFGVDDPGQRVMPQQHVAQRPAAQRRHAGDDADAHPVHVAPARRQRRGHGFGHDGDEVQRMQQGGGNIGEHGERQG</sequence>
<feature type="region of interest" description="Disordered" evidence="1">
    <location>
        <begin position="19"/>
        <end position="118"/>
    </location>
</feature>
<dbReference type="AlphaFoldDB" id="A0A9P6XRC5"/>
<organism evidence="2 3">
    <name type="scientific">Rhizopus delemar</name>
    <dbReference type="NCBI Taxonomy" id="936053"/>
    <lineage>
        <taxon>Eukaryota</taxon>
        <taxon>Fungi</taxon>
        <taxon>Fungi incertae sedis</taxon>
        <taxon>Mucoromycota</taxon>
        <taxon>Mucoromycotina</taxon>
        <taxon>Mucoromycetes</taxon>
        <taxon>Mucorales</taxon>
        <taxon>Mucorineae</taxon>
        <taxon>Rhizopodaceae</taxon>
        <taxon>Rhizopus</taxon>
    </lineage>
</organism>
<name>A0A9P6XRC5_9FUNG</name>
<dbReference type="Proteomes" id="UP000740926">
    <property type="component" value="Unassembled WGS sequence"/>
</dbReference>
<reference evidence="2 3" key="1">
    <citation type="journal article" date="2020" name="Microb. Genom.">
        <title>Genetic diversity of clinical and environmental Mucorales isolates obtained from an investigation of mucormycosis cases among solid organ transplant recipients.</title>
        <authorList>
            <person name="Nguyen M.H."/>
            <person name="Kaul D."/>
            <person name="Muto C."/>
            <person name="Cheng S.J."/>
            <person name="Richter R.A."/>
            <person name="Bruno V.M."/>
            <person name="Liu G."/>
            <person name="Beyhan S."/>
            <person name="Sundermann A.J."/>
            <person name="Mounaud S."/>
            <person name="Pasculle A.W."/>
            <person name="Nierman W.C."/>
            <person name="Driscoll E."/>
            <person name="Cumbie R."/>
            <person name="Clancy C.J."/>
            <person name="Dupont C.L."/>
        </authorList>
    </citation>
    <scope>NUCLEOTIDE SEQUENCE [LARGE SCALE GENOMIC DNA]</scope>
    <source>
        <strain evidence="2 3">GL24</strain>
    </source>
</reference>
<comment type="caution">
    <text evidence="2">The sequence shown here is derived from an EMBL/GenBank/DDBJ whole genome shotgun (WGS) entry which is preliminary data.</text>
</comment>
<evidence type="ECO:0000256" key="1">
    <source>
        <dbReference type="SAM" id="MobiDB-lite"/>
    </source>
</evidence>
<feature type="compositionally biased region" description="Basic residues" evidence="1">
    <location>
        <begin position="83"/>
        <end position="92"/>
    </location>
</feature>
<protein>
    <submittedName>
        <fullName evidence="2">Uncharacterized protein</fullName>
    </submittedName>
</protein>